<dbReference type="RefSeq" id="WP_103790162.1">
    <property type="nucleotide sequence ID" value="NZ_PQVF01000012.1"/>
</dbReference>
<dbReference type="PANTHER" id="PTHR34219">
    <property type="entry name" value="IRON-REGULATED INNER MEMBRANE PROTEIN-RELATED"/>
    <property type="match status" value="1"/>
</dbReference>
<feature type="transmembrane region" description="Helical" evidence="1">
    <location>
        <begin position="191"/>
        <end position="211"/>
    </location>
</feature>
<dbReference type="EMBL" id="PQVF01000012">
    <property type="protein sequence ID" value="POY35276.1"/>
    <property type="molecule type" value="Genomic_DNA"/>
</dbReference>
<dbReference type="Pfam" id="PF03929">
    <property type="entry name" value="PepSY_TM"/>
    <property type="match status" value="1"/>
</dbReference>
<dbReference type="PROSITE" id="PS51257">
    <property type="entry name" value="PROKAR_LIPOPROTEIN"/>
    <property type="match status" value="1"/>
</dbReference>
<keyword evidence="1" id="KW-0472">Membrane</keyword>
<keyword evidence="1" id="KW-1133">Transmembrane helix</keyword>
<reference evidence="2 3" key="1">
    <citation type="submission" date="2018-01" db="EMBL/GenBank/DDBJ databases">
        <authorList>
            <person name="Gaut B.S."/>
            <person name="Morton B.R."/>
            <person name="Clegg M.T."/>
            <person name="Duvall M.R."/>
        </authorList>
    </citation>
    <scope>NUCLEOTIDE SEQUENCE [LARGE SCALE GENOMIC DNA]</scope>
    <source>
        <strain evidence="2 3">HR-AV</strain>
    </source>
</reference>
<comment type="caution">
    <text evidence="2">The sequence shown here is derived from an EMBL/GenBank/DDBJ whole genome shotgun (WGS) entry which is preliminary data.</text>
</comment>
<protein>
    <submittedName>
        <fullName evidence="2">Peptidase M4</fullName>
    </submittedName>
</protein>
<feature type="transmembrane region" description="Helical" evidence="1">
    <location>
        <begin position="141"/>
        <end position="161"/>
    </location>
</feature>
<evidence type="ECO:0000313" key="2">
    <source>
        <dbReference type="EMBL" id="POY35276.1"/>
    </source>
</evidence>
<organism evidence="2 3">
    <name type="scientific">Solitalea longa</name>
    <dbReference type="NCBI Taxonomy" id="2079460"/>
    <lineage>
        <taxon>Bacteria</taxon>
        <taxon>Pseudomonadati</taxon>
        <taxon>Bacteroidota</taxon>
        <taxon>Sphingobacteriia</taxon>
        <taxon>Sphingobacteriales</taxon>
        <taxon>Sphingobacteriaceae</taxon>
        <taxon>Solitalea</taxon>
    </lineage>
</organism>
<evidence type="ECO:0000313" key="3">
    <source>
        <dbReference type="Proteomes" id="UP000236893"/>
    </source>
</evidence>
<dbReference type="PANTHER" id="PTHR34219:SF3">
    <property type="entry name" value="BLL7967 PROTEIN"/>
    <property type="match status" value="1"/>
</dbReference>
<evidence type="ECO:0000256" key="1">
    <source>
        <dbReference type="SAM" id="Phobius"/>
    </source>
</evidence>
<dbReference type="AlphaFoldDB" id="A0A2S4ZYB8"/>
<sequence>MTFKKLIGKLHLWLGLTSGLLVLFLGVTGCILAFQREIENTVQSYRYVAAENKPMLPPSAIQVIAEKALPGKHPHSVTYQSKADAVQVAFYNADPEYYYIAYINPYSGEVLKVKDMNSDFFRIVIMGHYYLWLPPAIGQPIVASATLVFLIMMISGLILWWPKSKAASKQRFSIKWNAKWRRVNYDLHNVLGFYMTWVTIFIAITGLVWGFQWFAKGLYWTTSGGKSMVDFYEPLSTKEKQALFEGPAVDKLWNKMNTEHPNAAVMDVHFPSSDSTAIEVAINPERDTYWKADYRYFDQYTLQEVSVKHLYGRFQETSVADKIARMNYDVHVGAILGLAGKIMAFCGSLIAASLPVTGFMIWRGRRKKESMVNRKEGRFSSEVEF</sequence>
<feature type="transmembrane region" description="Helical" evidence="1">
    <location>
        <begin position="342"/>
        <end position="362"/>
    </location>
</feature>
<name>A0A2S4ZYB8_9SPHI</name>
<dbReference type="OrthoDB" id="111691at2"/>
<feature type="transmembrane region" description="Helical" evidence="1">
    <location>
        <begin position="12"/>
        <end position="34"/>
    </location>
</feature>
<gene>
    <name evidence="2" type="ORF">C3K47_15955</name>
</gene>
<accession>A0A2S4ZYB8</accession>
<keyword evidence="3" id="KW-1185">Reference proteome</keyword>
<proteinExistence type="predicted"/>
<dbReference type="Proteomes" id="UP000236893">
    <property type="component" value="Unassembled WGS sequence"/>
</dbReference>
<dbReference type="InterPro" id="IPR005625">
    <property type="entry name" value="PepSY-ass_TM"/>
</dbReference>
<keyword evidence="1" id="KW-0812">Transmembrane</keyword>